<dbReference type="EMBL" id="JAHZUY010000028">
    <property type="protein sequence ID" value="MBW8270063.1"/>
    <property type="molecule type" value="Genomic_DNA"/>
</dbReference>
<comment type="caution">
    <text evidence="2">The sequence shown here is derived from an EMBL/GenBank/DDBJ whole genome shotgun (WGS) entry which is preliminary data.</text>
</comment>
<evidence type="ECO:0000256" key="1">
    <source>
        <dbReference type="SAM" id="MobiDB-lite"/>
    </source>
</evidence>
<feature type="region of interest" description="Disordered" evidence="1">
    <location>
        <begin position="1"/>
        <end position="25"/>
    </location>
</feature>
<dbReference type="SUPFAM" id="SSF103088">
    <property type="entry name" value="OmpA-like"/>
    <property type="match status" value="1"/>
</dbReference>
<feature type="compositionally biased region" description="Low complexity" evidence="1">
    <location>
        <begin position="9"/>
        <end position="20"/>
    </location>
</feature>
<organism evidence="2 3">
    <name type="scientific">Caldovatus aquaticus</name>
    <dbReference type="NCBI Taxonomy" id="2865671"/>
    <lineage>
        <taxon>Bacteria</taxon>
        <taxon>Pseudomonadati</taxon>
        <taxon>Pseudomonadota</taxon>
        <taxon>Alphaproteobacteria</taxon>
        <taxon>Acetobacterales</taxon>
        <taxon>Roseomonadaceae</taxon>
        <taxon>Caldovatus</taxon>
    </lineage>
</organism>
<feature type="compositionally biased region" description="Pro residues" evidence="1">
    <location>
        <begin position="109"/>
        <end position="119"/>
    </location>
</feature>
<feature type="region of interest" description="Disordered" evidence="1">
    <location>
        <begin position="101"/>
        <end position="157"/>
    </location>
</feature>
<accession>A0ABS7F373</accession>
<feature type="region of interest" description="Disordered" evidence="1">
    <location>
        <begin position="67"/>
        <end position="87"/>
    </location>
</feature>
<gene>
    <name evidence="2" type="ORF">K1J50_11255</name>
</gene>
<protein>
    <recommendedName>
        <fullName evidence="4">OmpA-like domain-containing protein</fullName>
    </recommendedName>
</protein>
<keyword evidence="3" id="KW-1185">Reference proteome</keyword>
<feature type="compositionally biased region" description="Pro residues" evidence="1">
    <location>
        <begin position="75"/>
        <end position="86"/>
    </location>
</feature>
<evidence type="ECO:0008006" key="4">
    <source>
        <dbReference type="Google" id="ProtNLM"/>
    </source>
</evidence>
<name>A0ABS7F373_9PROT</name>
<proteinExistence type="predicted"/>
<evidence type="ECO:0000313" key="3">
    <source>
        <dbReference type="Proteomes" id="UP001519924"/>
    </source>
</evidence>
<reference evidence="2 3" key="1">
    <citation type="submission" date="2021-08" db="EMBL/GenBank/DDBJ databases">
        <title>Caldovatus sediminis gen. nov., sp. nov., a moderately thermophilic bacterium isolated from a hot spring.</title>
        <authorList>
            <person name="Hu C.-J."/>
            <person name="Li W.-J."/>
            <person name="Xian W.-D."/>
        </authorList>
    </citation>
    <scope>NUCLEOTIDE SEQUENCE [LARGE SCALE GENOMIC DNA]</scope>
    <source>
        <strain evidence="2 3">SYSU G05006</strain>
    </source>
</reference>
<dbReference type="Gene3D" id="3.30.1330.60">
    <property type="entry name" value="OmpA-like domain"/>
    <property type="match status" value="1"/>
</dbReference>
<sequence>MIRRRESGPRLAARRCAVAPPRRRSAAAEGLTARLAAGLAAGFGVVAMAAGVAMAAEGAEAPSGVGAAAAAEQPLPDPPAPGPPAASPLIEVLRAPLLPGAGPGAEAPLPEPPPAPPAPVALEGAAPRAVAESGAQRAGAARAPATPDDLPAGVERRPGGYRLRIAADAATEEGGAAPLDPAAARAAEAIGRRLAAEGVAREAGRIAVVAQVATAPGTEVSVQRRLALARALAVKRALVAGGVDPTRIDLRPLGRTEEGVDAVDILPPPAPRREAAGGAVTR</sequence>
<dbReference type="Proteomes" id="UP001519924">
    <property type="component" value="Unassembled WGS sequence"/>
</dbReference>
<feature type="compositionally biased region" description="Low complexity" evidence="1">
    <location>
        <begin position="120"/>
        <end position="145"/>
    </location>
</feature>
<dbReference type="InterPro" id="IPR036737">
    <property type="entry name" value="OmpA-like_sf"/>
</dbReference>
<evidence type="ECO:0000313" key="2">
    <source>
        <dbReference type="EMBL" id="MBW8270063.1"/>
    </source>
</evidence>